<dbReference type="GO" id="GO:0050321">
    <property type="term" value="F:tau-protein kinase activity"/>
    <property type="evidence" value="ECO:0007669"/>
    <property type="project" value="TreeGrafter"/>
</dbReference>
<feature type="region of interest" description="Disordered" evidence="7">
    <location>
        <begin position="964"/>
        <end position="998"/>
    </location>
</feature>
<dbReference type="InterPro" id="IPR008271">
    <property type="entry name" value="Ser/Thr_kinase_AS"/>
</dbReference>
<keyword evidence="1" id="KW-0723">Serine/threonine-protein kinase</keyword>
<dbReference type="Gene3D" id="1.10.510.10">
    <property type="entry name" value="Transferase(Phosphotransferase) domain 1"/>
    <property type="match status" value="1"/>
</dbReference>
<evidence type="ECO:0000256" key="1">
    <source>
        <dbReference type="ARBA" id="ARBA00022527"/>
    </source>
</evidence>
<dbReference type="GeneID" id="100900400"/>
<dbReference type="GO" id="GO:0035556">
    <property type="term" value="P:intracellular signal transduction"/>
    <property type="evidence" value="ECO:0007669"/>
    <property type="project" value="TreeGrafter"/>
</dbReference>
<feature type="region of interest" description="Disordered" evidence="7">
    <location>
        <begin position="351"/>
        <end position="435"/>
    </location>
</feature>
<gene>
    <name evidence="10" type="primary">LOC100900400</name>
</gene>
<keyword evidence="9" id="KW-1185">Reference proteome</keyword>
<dbReference type="SMART" id="SM00220">
    <property type="entry name" value="S_TKc"/>
    <property type="match status" value="1"/>
</dbReference>
<dbReference type="PROSITE" id="PS00107">
    <property type="entry name" value="PROTEIN_KINASE_ATP"/>
    <property type="match status" value="1"/>
</dbReference>
<protein>
    <submittedName>
        <fullName evidence="10">MAP/microtubule affinity-regulating kinase 3</fullName>
    </submittedName>
</protein>
<dbReference type="Proteomes" id="UP000694867">
    <property type="component" value="Unplaced"/>
</dbReference>
<dbReference type="PROSITE" id="PS50011">
    <property type="entry name" value="PROTEIN_KINASE_DOM"/>
    <property type="match status" value="1"/>
</dbReference>
<dbReference type="InterPro" id="IPR000719">
    <property type="entry name" value="Prot_kinase_dom"/>
</dbReference>
<dbReference type="FunFam" id="1.10.510.10:FF:000389">
    <property type="entry name" value="Uncharacterized protein, isoform E"/>
    <property type="match status" value="1"/>
</dbReference>
<keyword evidence="5 6" id="KW-0067">ATP-binding</keyword>
<dbReference type="SUPFAM" id="SSF56112">
    <property type="entry name" value="Protein kinase-like (PK-like)"/>
    <property type="match status" value="1"/>
</dbReference>
<dbReference type="PANTHER" id="PTHR24346:SF93">
    <property type="entry name" value="NUAK FAMILY SNF1-LIKE KINASE 1"/>
    <property type="match status" value="1"/>
</dbReference>
<keyword evidence="3 6" id="KW-0547">Nucleotide-binding</keyword>
<dbReference type="AlphaFoldDB" id="A0AAJ7SEC7"/>
<feature type="compositionally biased region" description="Low complexity" evidence="7">
    <location>
        <begin position="355"/>
        <end position="375"/>
    </location>
</feature>
<reference evidence="10" key="1">
    <citation type="submission" date="2025-08" db="UniProtKB">
        <authorList>
            <consortium name="RefSeq"/>
        </authorList>
    </citation>
    <scope>IDENTIFICATION</scope>
</reference>
<dbReference type="Pfam" id="PF00069">
    <property type="entry name" value="Pkinase"/>
    <property type="match status" value="1"/>
</dbReference>
<evidence type="ECO:0000256" key="6">
    <source>
        <dbReference type="PROSITE-ProRule" id="PRU10141"/>
    </source>
</evidence>
<keyword evidence="4 10" id="KW-0418">Kinase</keyword>
<evidence type="ECO:0000256" key="2">
    <source>
        <dbReference type="ARBA" id="ARBA00022679"/>
    </source>
</evidence>
<sequence>MESKHKLKHRFDIVRKLGQGTYGKVQLAINRETGQEVAIKTIKKSKIENEQDAVRIRREIQIMSSIRHPNIVHIYEVFENKDKIVLVMQNASGGELYEYLSERKILTDAEARRIFRQVVAAVYYIHKNKICHRDLKLENILLDEKGNAKIADFGLSNVYDERSLLSTFCGSPLYASPEIVKGLPYHGPEVDCWSLGVLLYTLVYGAMPFDGSNFKKLVKQISSGDYYEPKQRASASSLIRHLLTVAASDRASIIDVCKNSWVNETYDTQLLQVAEDLANLSPVRLDLLIALQPRAASQDFADKERLLSDSRTCQVIPGDLGEKHLAADDGNSEDIAVENVESRATLMRMPSSLIKSSASSGTLRSSPSTSSLKSGQNAGVRMSASRGNVDSDDAGSIVSSNSFQVQTGVERSNEAPSVRRTPSGRTNRETVPFPSKSISRASIELKTKEIDELPPVEALSDEAVSRGVAQTDVNIRARAAGTSPLESVAQTKDGRASLQDVHIVPKKLESSKSKENTEEESLRSLVWPSESTSGRRPTGRLSPEGATDDTNDSKQSSLLDLNENLVPRGLPMKSYKKFTFERNGGQVVVREKICQKEQRDGNRRIVSIEKKMSSRTSSCDSTAAPDSLEGVKATRRDDSSDEDDFDLHFDSSNGPMGLLNVMKFMDRDFRTRWQNHPIFQNLSRRPLGMTSELMQSLQGSHPRRLQSPSLMKMFIDRDSTVSRDDDVRTFFERPYPSLSNHKAQNPATSDLGSSSDRKLSRGSSLDRSSTTASRTSMSQAESIPPQACDSHAFYAPGRNIPRYSRTVSDKTLRESRAHSPTLELRSRAQRGRPSVVHMELNFNSRNPASIGLTHSWSNHGLWHQQDHSHQSSSTSSTPSRIEMRVHYSTPTSPPSTPPVGMPPKPPKSEKDQRSGCRNTAQEESVSDRINRRSYYHRFSSVDRQVNTRPTSTIWDQTSGNMSAGAGALWEAASPDKPLGAPLPATKPQSTPGTNPTSI</sequence>
<feature type="region of interest" description="Disordered" evidence="7">
    <location>
        <begin position="886"/>
        <end position="928"/>
    </location>
</feature>
<feature type="binding site" evidence="6">
    <location>
        <position position="44"/>
    </location>
    <ligand>
        <name>ATP</name>
        <dbReference type="ChEBI" id="CHEBI:30616"/>
    </ligand>
</feature>
<feature type="domain" description="Protein kinase" evidence="8">
    <location>
        <begin position="11"/>
        <end position="262"/>
    </location>
</feature>
<dbReference type="RefSeq" id="XP_028967193.1">
    <property type="nucleotide sequence ID" value="XM_029111360.1"/>
</dbReference>
<dbReference type="PROSITE" id="PS00108">
    <property type="entry name" value="PROTEIN_KINASE_ST"/>
    <property type="match status" value="1"/>
</dbReference>
<dbReference type="GO" id="GO:0000226">
    <property type="term" value="P:microtubule cytoskeleton organization"/>
    <property type="evidence" value="ECO:0007669"/>
    <property type="project" value="TreeGrafter"/>
</dbReference>
<evidence type="ECO:0000256" key="4">
    <source>
        <dbReference type="ARBA" id="ARBA00022777"/>
    </source>
</evidence>
<evidence type="ECO:0000313" key="10">
    <source>
        <dbReference type="RefSeq" id="XP_028967193.1"/>
    </source>
</evidence>
<keyword evidence="2" id="KW-0808">Transferase</keyword>
<feature type="compositionally biased region" description="Polar residues" evidence="7">
    <location>
        <begin position="397"/>
        <end position="410"/>
    </location>
</feature>
<feature type="compositionally biased region" description="Polar residues" evidence="7">
    <location>
        <begin position="986"/>
        <end position="998"/>
    </location>
</feature>
<evidence type="ECO:0000256" key="5">
    <source>
        <dbReference type="ARBA" id="ARBA00022840"/>
    </source>
</evidence>
<dbReference type="CTD" id="9891"/>
<proteinExistence type="predicted"/>
<feature type="compositionally biased region" description="Basic and acidic residues" evidence="7">
    <location>
        <begin position="807"/>
        <end position="817"/>
    </location>
</feature>
<dbReference type="FunFam" id="3.30.200.20:FF:000042">
    <property type="entry name" value="Aurora kinase A"/>
    <property type="match status" value="1"/>
</dbReference>
<dbReference type="KEGG" id="goe:100900400"/>
<dbReference type="GO" id="GO:0005524">
    <property type="term" value="F:ATP binding"/>
    <property type="evidence" value="ECO:0007669"/>
    <property type="project" value="UniProtKB-UniRule"/>
</dbReference>
<feature type="region of interest" description="Disordered" evidence="7">
    <location>
        <begin position="507"/>
        <end position="565"/>
    </location>
</feature>
<dbReference type="InterPro" id="IPR011009">
    <property type="entry name" value="Kinase-like_dom_sf"/>
</dbReference>
<evidence type="ECO:0000313" key="9">
    <source>
        <dbReference type="Proteomes" id="UP000694867"/>
    </source>
</evidence>
<accession>A0AAJ7SEC7</accession>
<name>A0AAJ7SEC7_9ACAR</name>
<feature type="region of interest" description="Disordered" evidence="7">
    <location>
        <begin position="732"/>
        <end position="830"/>
    </location>
</feature>
<feature type="compositionally biased region" description="Low complexity" evidence="7">
    <location>
        <begin position="761"/>
        <end position="778"/>
    </location>
</feature>
<dbReference type="InterPro" id="IPR017441">
    <property type="entry name" value="Protein_kinase_ATP_BS"/>
</dbReference>
<feature type="region of interest" description="Disordered" evidence="7">
    <location>
        <begin position="611"/>
        <end position="645"/>
    </location>
</feature>
<evidence type="ECO:0000256" key="3">
    <source>
        <dbReference type="ARBA" id="ARBA00022741"/>
    </source>
</evidence>
<organism evidence="9 10">
    <name type="scientific">Galendromus occidentalis</name>
    <name type="common">western predatory mite</name>
    <dbReference type="NCBI Taxonomy" id="34638"/>
    <lineage>
        <taxon>Eukaryota</taxon>
        <taxon>Metazoa</taxon>
        <taxon>Ecdysozoa</taxon>
        <taxon>Arthropoda</taxon>
        <taxon>Chelicerata</taxon>
        <taxon>Arachnida</taxon>
        <taxon>Acari</taxon>
        <taxon>Parasitiformes</taxon>
        <taxon>Mesostigmata</taxon>
        <taxon>Gamasina</taxon>
        <taxon>Phytoseioidea</taxon>
        <taxon>Phytoseiidae</taxon>
        <taxon>Typhlodrominae</taxon>
        <taxon>Galendromus</taxon>
    </lineage>
</organism>
<evidence type="ECO:0000256" key="7">
    <source>
        <dbReference type="SAM" id="MobiDB-lite"/>
    </source>
</evidence>
<evidence type="ECO:0000259" key="8">
    <source>
        <dbReference type="PROSITE" id="PS50011"/>
    </source>
</evidence>
<feature type="compositionally biased region" description="Basic and acidic residues" evidence="7">
    <location>
        <begin position="507"/>
        <end position="522"/>
    </location>
</feature>
<dbReference type="PANTHER" id="PTHR24346">
    <property type="entry name" value="MAP/MICROTUBULE AFFINITY-REGULATING KINASE"/>
    <property type="match status" value="1"/>
</dbReference>
<dbReference type="GO" id="GO:0005737">
    <property type="term" value="C:cytoplasm"/>
    <property type="evidence" value="ECO:0007669"/>
    <property type="project" value="TreeGrafter"/>
</dbReference>
<feature type="compositionally biased region" description="Polar residues" evidence="7">
    <location>
        <begin position="737"/>
        <end position="748"/>
    </location>
</feature>
<feature type="compositionally biased region" description="Pro residues" evidence="7">
    <location>
        <begin position="891"/>
        <end position="905"/>
    </location>
</feature>